<evidence type="ECO:0000256" key="9">
    <source>
        <dbReference type="ARBA" id="ARBA00022989"/>
    </source>
</evidence>
<feature type="transmembrane region" description="Helical" evidence="13">
    <location>
        <begin position="159"/>
        <end position="182"/>
    </location>
</feature>
<feature type="region of interest" description="Disordered" evidence="12">
    <location>
        <begin position="446"/>
        <end position="469"/>
    </location>
</feature>
<keyword evidence="9 13" id="KW-1133">Transmembrane helix</keyword>
<keyword evidence="10" id="KW-0482">Metalloprotease</keyword>
<dbReference type="PANTHER" id="PTHR43221:SF1">
    <property type="entry name" value="PROTEASE HTPX"/>
    <property type="match status" value="1"/>
</dbReference>
<dbReference type="Proteomes" id="UP000094969">
    <property type="component" value="Chromosome"/>
</dbReference>
<evidence type="ECO:0000256" key="2">
    <source>
        <dbReference type="ARBA" id="ARBA00004651"/>
    </source>
</evidence>
<dbReference type="InterPro" id="IPR001915">
    <property type="entry name" value="Peptidase_M48"/>
</dbReference>
<dbReference type="GO" id="GO:0004222">
    <property type="term" value="F:metalloendopeptidase activity"/>
    <property type="evidence" value="ECO:0007669"/>
    <property type="project" value="InterPro"/>
</dbReference>
<evidence type="ECO:0000313" key="15">
    <source>
        <dbReference type="EMBL" id="AOO80029.1"/>
    </source>
</evidence>
<comment type="subcellular location">
    <subcellularLocation>
        <location evidence="2">Cell membrane</location>
        <topology evidence="2">Multi-pass membrane protein</topology>
    </subcellularLocation>
</comment>
<keyword evidence="11 13" id="KW-0472">Membrane</keyword>
<evidence type="ECO:0000256" key="13">
    <source>
        <dbReference type="SAM" id="Phobius"/>
    </source>
</evidence>
<feature type="transmembrane region" description="Helical" evidence="13">
    <location>
        <begin position="202"/>
        <end position="222"/>
    </location>
</feature>
<dbReference type="GO" id="GO:0006508">
    <property type="term" value="P:proteolysis"/>
    <property type="evidence" value="ECO:0007669"/>
    <property type="project" value="UniProtKB-KW"/>
</dbReference>
<organism evidence="15 16">
    <name type="scientific">Bosea vaviloviae</name>
    <dbReference type="NCBI Taxonomy" id="1526658"/>
    <lineage>
        <taxon>Bacteria</taxon>
        <taxon>Pseudomonadati</taxon>
        <taxon>Pseudomonadota</taxon>
        <taxon>Alphaproteobacteria</taxon>
        <taxon>Hyphomicrobiales</taxon>
        <taxon>Boseaceae</taxon>
        <taxon>Bosea</taxon>
    </lineage>
</organism>
<dbReference type="EMBL" id="CP017147">
    <property type="protein sequence ID" value="AOO80029.1"/>
    <property type="molecule type" value="Genomic_DNA"/>
</dbReference>
<sequence>MTDATQVNGAGRRRGVPPVVAMTFWLIVLPLALAALGVWQLERSGQARQSVGVASENMARTIAELRPIAAETPNAMIRFVGGRSYPASMALAMVEKAAGKNGFLQTVSALRHPFAYLTIAGGILAFLGGAVGILASNLAGRRARRSRDQLVRSFMRLRLLLPFLLAAVMLGLGFAGVGATLFETISLPFWGDLSGDAIKLGLAGILLAGIGLYCAVTAVRGLRRVFALVEPEPIVERARIATEQDAPALWSFVRHLASRMQAGPPDTIVVGLTRGFYVTESRVRLLPGDQLVEGRTLHMPAPFLELLDTAEIAAIVGHELAHFVGEDTRYSQRFVPIYSSLQRSLGALYQADLNGDFGIGAGLRLGYHALSRFDTAVAHWSRIREFEADRRGSLASGPDAAASALIRSHIADSNIEVILEAAFRGDRQFGSNLVAAVAALTAKQGFQNPDEHLEDRQPHPTDSHPPTTQRIQALGVPVDEKLLAHATRRRGADTSSFGARAFADWDAFCRDLSSDFLVNADKAQVEYRQELQIAVAGVADKEIVLFENIRPIAAPAMMLIAVLFGAFIACTYLFPIQMGFGDDETTKATVAAILGAGIVFCLGLFVFVRHRVSHPLMVLTPETLRSHWLAQPVRWDAVVGYQVHVAHRLALQLFLADGAPLPDRTRFSFYNKVNRKRRMIELDALGIREMKADAFSDMVGRYIAAAHARRALDQG</sequence>
<dbReference type="GO" id="GO:0046872">
    <property type="term" value="F:metal ion binding"/>
    <property type="evidence" value="ECO:0007669"/>
    <property type="project" value="UniProtKB-KW"/>
</dbReference>
<accession>A0A1D7TY34</accession>
<name>A0A1D7TY34_9HYPH</name>
<evidence type="ECO:0000256" key="8">
    <source>
        <dbReference type="ARBA" id="ARBA00022833"/>
    </source>
</evidence>
<dbReference type="STRING" id="1526658.BHK69_05660"/>
<evidence type="ECO:0000256" key="5">
    <source>
        <dbReference type="ARBA" id="ARBA00022692"/>
    </source>
</evidence>
<keyword evidence="8" id="KW-0862">Zinc</keyword>
<evidence type="ECO:0000256" key="12">
    <source>
        <dbReference type="SAM" id="MobiDB-lite"/>
    </source>
</evidence>
<protein>
    <recommendedName>
        <fullName evidence="14">Peptidase M48 domain-containing protein</fullName>
    </recommendedName>
</protein>
<feature type="transmembrane region" description="Helical" evidence="13">
    <location>
        <begin position="114"/>
        <end position="138"/>
    </location>
</feature>
<evidence type="ECO:0000256" key="4">
    <source>
        <dbReference type="ARBA" id="ARBA00022670"/>
    </source>
</evidence>
<proteinExistence type="predicted"/>
<feature type="domain" description="Peptidase M48" evidence="14">
    <location>
        <begin position="303"/>
        <end position="474"/>
    </location>
</feature>
<evidence type="ECO:0000313" key="16">
    <source>
        <dbReference type="Proteomes" id="UP000094969"/>
    </source>
</evidence>
<dbReference type="InterPro" id="IPR050083">
    <property type="entry name" value="HtpX_protease"/>
</dbReference>
<evidence type="ECO:0000256" key="3">
    <source>
        <dbReference type="ARBA" id="ARBA00022475"/>
    </source>
</evidence>
<feature type="transmembrane region" description="Helical" evidence="13">
    <location>
        <begin position="588"/>
        <end position="608"/>
    </location>
</feature>
<keyword evidence="3" id="KW-1003">Cell membrane</keyword>
<keyword evidence="4" id="KW-0645">Protease</keyword>
<dbReference type="CDD" id="cd07328">
    <property type="entry name" value="M48_Ste24p_like"/>
    <property type="match status" value="1"/>
</dbReference>
<dbReference type="GO" id="GO:0005886">
    <property type="term" value="C:plasma membrane"/>
    <property type="evidence" value="ECO:0007669"/>
    <property type="project" value="UniProtKB-SubCell"/>
</dbReference>
<keyword evidence="16" id="KW-1185">Reference proteome</keyword>
<gene>
    <name evidence="15" type="ORF">BHK69_05660</name>
</gene>
<keyword evidence="5 13" id="KW-0812">Transmembrane</keyword>
<reference evidence="15 16" key="1">
    <citation type="journal article" date="2015" name="Antonie Van Leeuwenhoek">
        <title>Bosea vaviloviae sp. nov., a new species of slow-growing rhizobia isolated from nodules of the relict species Vavilovia formosa (Stev.) Fed.</title>
        <authorList>
            <person name="Safronova V.I."/>
            <person name="Kuznetsova I.G."/>
            <person name="Sazanova A.L."/>
            <person name="Kimeklis A.K."/>
            <person name="Belimov A.A."/>
            <person name="Andronov E.E."/>
            <person name="Pinaev A.G."/>
            <person name="Chizhevskaya E.P."/>
            <person name="Pukhaev A.R."/>
            <person name="Popov K.P."/>
            <person name="Willems A."/>
            <person name="Tikhonovich I.A."/>
        </authorList>
    </citation>
    <scope>NUCLEOTIDE SEQUENCE [LARGE SCALE GENOMIC DNA]</scope>
    <source>
        <strain evidence="15 16">Vaf18</strain>
    </source>
</reference>
<dbReference type="Pfam" id="PF01435">
    <property type="entry name" value="Peptidase_M48"/>
    <property type="match status" value="1"/>
</dbReference>
<evidence type="ECO:0000256" key="11">
    <source>
        <dbReference type="ARBA" id="ARBA00023136"/>
    </source>
</evidence>
<evidence type="ECO:0000256" key="6">
    <source>
        <dbReference type="ARBA" id="ARBA00022723"/>
    </source>
</evidence>
<feature type="transmembrane region" description="Helical" evidence="13">
    <location>
        <begin position="556"/>
        <end position="576"/>
    </location>
</feature>
<evidence type="ECO:0000256" key="10">
    <source>
        <dbReference type="ARBA" id="ARBA00023049"/>
    </source>
</evidence>
<evidence type="ECO:0000256" key="7">
    <source>
        <dbReference type="ARBA" id="ARBA00022801"/>
    </source>
</evidence>
<dbReference type="PANTHER" id="PTHR43221">
    <property type="entry name" value="PROTEASE HTPX"/>
    <property type="match status" value="1"/>
</dbReference>
<keyword evidence="7" id="KW-0378">Hydrolase</keyword>
<dbReference type="AlphaFoldDB" id="A0A1D7TY34"/>
<feature type="transmembrane region" description="Helical" evidence="13">
    <location>
        <begin position="19"/>
        <end position="39"/>
    </location>
</feature>
<comment type="cofactor">
    <cofactor evidence="1">
        <name>Zn(2+)</name>
        <dbReference type="ChEBI" id="CHEBI:29105"/>
    </cofactor>
</comment>
<feature type="compositionally biased region" description="Basic and acidic residues" evidence="12">
    <location>
        <begin position="449"/>
        <end position="462"/>
    </location>
</feature>
<keyword evidence="6" id="KW-0479">Metal-binding</keyword>
<dbReference type="KEGG" id="bvv:BHK69_05660"/>
<evidence type="ECO:0000256" key="1">
    <source>
        <dbReference type="ARBA" id="ARBA00001947"/>
    </source>
</evidence>
<evidence type="ECO:0000259" key="14">
    <source>
        <dbReference type="Pfam" id="PF01435"/>
    </source>
</evidence>